<reference evidence="1" key="1">
    <citation type="submission" date="2020-05" db="EMBL/GenBank/DDBJ databases">
        <authorList>
            <person name="Chiriac C."/>
            <person name="Salcher M."/>
            <person name="Ghai R."/>
            <person name="Kavagutti S V."/>
        </authorList>
    </citation>
    <scope>NUCLEOTIDE SEQUENCE</scope>
</reference>
<name>A0A6J6DET7_9ZZZZ</name>
<gene>
    <name evidence="1" type="ORF">UFOPK1572_00820</name>
</gene>
<sequence>MERPVKFEHTRFLGDKRTQLVYDLDEWTEEAIIEEIVNEGVGLCFGPDTLAEARNRGYTLATAGSTRRHRKPRA</sequence>
<evidence type="ECO:0000313" key="1">
    <source>
        <dbReference type="EMBL" id="CAB4560783.1"/>
    </source>
</evidence>
<organism evidence="1">
    <name type="scientific">freshwater metagenome</name>
    <dbReference type="NCBI Taxonomy" id="449393"/>
    <lineage>
        <taxon>unclassified sequences</taxon>
        <taxon>metagenomes</taxon>
        <taxon>ecological metagenomes</taxon>
    </lineage>
</organism>
<dbReference type="AlphaFoldDB" id="A0A6J6DET7"/>
<accession>A0A6J6DET7</accession>
<dbReference type="EMBL" id="CAEZTC010000092">
    <property type="protein sequence ID" value="CAB4560783.1"/>
    <property type="molecule type" value="Genomic_DNA"/>
</dbReference>
<proteinExistence type="predicted"/>
<protein>
    <submittedName>
        <fullName evidence="1">Unannotated protein</fullName>
    </submittedName>
</protein>